<evidence type="ECO:0000313" key="2">
    <source>
        <dbReference type="EMBL" id="MCF4141214.1"/>
    </source>
</evidence>
<proteinExistence type="predicted"/>
<feature type="transmembrane region" description="Helical" evidence="1">
    <location>
        <begin position="20"/>
        <end position="39"/>
    </location>
</feature>
<protein>
    <recommendedName>
        <fullName evidence="4">ABC transporter permease</fullName>
    </recommendedName>
</protein>
<accession>A0ABS9EJ19</accession>
<keyword evidence="1" id="KW-0472">Membrane</keyword>
<keyword evidence="1" id="KW-0812">Transmembrane</keyword>
<dbReference type="RefSeq" id="WP_236097545.1">
    <property type="nucleotide sequence ID" value="NZ_JAKGUD010000001.1"/>
</dbReference>
<organism evidence="2 3">
    <name type="scientific">Dethiosulfovibrio marinus</name>
    <dbReference type="NCBI Taxonomy" id="133532"/>
    <lineage>
        <taxon>Bacteria</taxon>
        <taxon>Thermotogati</taxon>
        <taxon>Synergistota</taxon>
        <taxon>Synergistia</taxon>
        <taxon>Synergistales</taxon>
        <taxon>Dethiosulfovibrionaceae</taxon>
        <taxon>Dethiosulfovibrio</taxon>
    </lineage>
</organism>
<dbReference type="EMBL" id="JAKGUD010000001">
    <property type="protein sequence ID" value="MCF4141214.1"/>
    <property type="molecule type" value="Genomic_DNA"/>
</dbReference>
<keyword evidence="1" id="KW-1133">Transmembrane helix</keyword>
<evidence type="ECO:0008006" key="4">
    <source>
        <dbReference type="Google" id="ProtNLM"/>
    </source>
</evidence>
<reference evidence="2 3" key="1">
    <citation type="submission" date="2022-01" db="EMBL/GenBank/DDBJ databases">
        <title>Dethiosulfovibrio faecalis sp. nov., a novel proteolytic, non-sulfur-reducing bacterium isolated from a marine aquaculture solid waste bioreactor.</title>
        <authorList>
            <person name="Grabowski S."/>
            <person name="Apolinario E."/>
            <person name="Schneider N."/>
            <person name="Marshall C.W."/>
            <person name="Sowers K.R."/>
        </authorList>
    </citation>
    <scope>NUCLEOTIDE SEQUENCE [LARGE SCALE GENOMIC DNA]</scope>
    <source>
        <strain evidence="2 3">DSM 12537</strain>
    </source>
</reference>
<evidence type="ECO:0000256" key="1">
    <source>
        <dbReference type="SAM" id="Phobius"/>
    </source>
</evidence>
<dbReference type="Proteomes" id="UP001200430">
    <property type="component" value="Unassembled WGS sequence"/>
</dbReference>
<comment type="caution">
    <text evidence="2">The sequence shown here is derived from an EMBL/GenBank/DDBJ whole genome shotgun (WGS) entry which is preliminary data.</text>
</comment>
<keyword evidence="3" id="KW-1185">Reference proteome</keyword>
<name>A0ABS9EJ19_9BACT</name>
<sequence>MKKHLIRVWKSTHWGHQIAMLFFVIFLALTMVFVVDVLSHPGRSWTESLLVKMIVERRVQD</sequence>
<gene>
    <name evidence="2" type="ORF">L2W38_00070</name>
</gene>
<evidence type="ECO:0000313" key="3">
    <source>
        <dbReference type="Proteomes" id="UP001200430"/>
    </source>
</evidence>